<evidence type="ECO:0000313" key="5">
    <source>
        <dbReference type="Proteomes" id="UP000076502"/>
    </source>
</evidence>
<accession>A0A154NZY2</accession>
<proteinExistence type="predicted"/>
<dbReference type="AlphaFoldDB" id="A0A154NZY2"/>
<dbReference type="InterPro" id="IPR036770">
    <property type="entry name" value="Ankyrin_rpt-contain_sf"/>
</dbReference>
<feature type="chain" id="PRO_5007599151" evidence="3">
    <location>
        <begin position="21"/>
        <end position="235"/>
    </location>
</feature>
<keyword evidence="2" id="KW-0040">ANK repeat</keyword>
<dbReference type="Pfam" id="PF12796">
    <property type="entry name" value="Ank_2"/>
    <property type="match status" value="1"/>
</dbReference>
<feature type="signal peptide" evidence="3">
    <location>
        <begin position="1"/>
        <end position="20"/>
    </location>
</feature>
<sequence length="235" mass="26681">MASVNMTLLDALFLEIEVFALSSLLELEDNLSSPDFLRNFCKNTQSRGSQTLYSAYYLNICINSYGFSIVTNTVVLRFFEAIKKNEIDKVRELLKSKTVEVDAKDPTSHDHSTLQIAAKEGHNDLARILVDEFDAPVVNVQNGYGKIPLQLDIPKVVKERKVDIDSVDKSNHRRTVLHVAATNGYEELVHILVDKLHVNIQRNDNFGDTAKHMATDSDCLEIAKFFIERGYNDRY</sequence>
<reference evidence="4 5" key="1">
    <citation type="submission" date="2015-07" db="EMBL/GenBank/DDBJ databases">
        <title>The genome of Dufourea novaeangliae.</title>
        <authorList>
            <person name="Pan H."/>
            <person name="Kapheim K."/>
        </authorList>
    </citation>
    <scope>NUCLEOTIDE SEQUENCE [LARGE SCALE GENOMIC DNA]</scope>
    <source>
        <strain evidence="4">0120121106</strain>
        <tissue evidence="4">Whole body</tissue>
    </source>
</reference>
<dbReference type="PANTHER" id="PTHR24198:SF165">
    <property type="entry name" value="ANKYRIN REPEAT-CONTAINING PROTEIN-RELATED"/>
    <property type="match status" value="1"/>
</dbReference>
<evidence type="ECO:0000256" key="1">
    <source>
        <dbReference type="ARBA" id="ARBA00022737"/>
    </source>
</evidence>
<evidence type="ECO:0000256" key="2">
    <source>
        <dbReference type="ARBA" id="ARBA00023043"/>
    </source>
</evidence>
<organism evidence="4 5">
    <name type="scientific">Dufourea novaeangliae</name>
    <name type="common">Sweat bee</name>
    <dbReference type="NCBI Taxonomy" id="178035"/>
    <lineage>
        <taxon>Eukaryota</taxon>
        <taxon>Metazoa</taxon>
        <taxon>Ecdysozoa</taxon>
        <taxon>Arthropoda</taxon>
        <taxon>Hexapoda</taxon>
        <taxon>Insecta</taxon>
        <taxon>Pterygota</taxon>
        <taxon>Neoptera</taxon>
        <taxon>Endopterygota</taxon>
        <taxon>Hymenoptera</taxon>
        <taxon>Apocrita</taxon>
        <taxon>Aculeata</taxon>
        <taxon>Apoidea</taxon>
        <taxon>Anthophila</taxon>
        <taxon>Halictidae</taxon>
        <taxon>Rophitinae</taxon>
        <taxon>Dufourea</taxon>
    </lineage>
</organism>
<evidence type="ECO:0000256" key="3">
    <source>
        <dbReference type="SAM" id="SignalP"/>
    </source>
</evidence>
<keyword evidence="3" id="KW-0732">Signal</keyword>
<dbReference type="Proteomes" id="UP000076502">
    <property type="component" value="Unassembled WGS sequence"/>
</dbReference>
<dbReference type="OrthoDB" id="7667736at2759"/>
<dbReference type="SUPFAM" id="SSF48403">
    <property type="entry name" value="Ankyrin repeat"/>
    <property type="match status" value="1"/>
</dbReference>
<keyword evidence="5" id="KW-1185">Reference proteome</keyword>
<gene>
    <name evidence="4" type="ORF">WN55_08784</name>
</gene>
<dbReference type="InterPro" id="IPR002110">
    <property type="entry name" value="Ankyrin_rpt"/>
</dbReference>
<keyword evidence="1" id="KW-0677">Repeat</keyword>
<dbReference type="PANTHER" id="PTHR24198">
    <property type="entry name" value="ANKYRIN REPEAT AND PROTEIN KINASE DOMAIN-CONTAINING PROTEIN"/>
    <property type="match status" value="1"/>
</dbReference>
<dbReference type="Gene3D" id="1.25.40.20">
    <property type="entry name" value="Ankyrin repeat-containing domain"/>
    <property type="match status" value="2"/>
</dbReference>
<evidence type="ECO:0000313" key="4">
    <source>
        <dbReference type="EMBL" id="KZC05177.1"/>
    </source>
</evidence>
<protein>
    <submittedName>
        <fullName evidence="4">E3 ubiquitin-protein ligase MIB2</fullName>
    </submittedName>
</protein>
<dbReference type="EMBL" id="KQ434786">
    <property type="protein sequence ID" value="KZC05177.1"/>
    <property type="molecule type" value="Genomic_DNA"/>
</dbReference>
<dbReference type="STRING" id="178035.A0A154NZY2"/>
<name>A0A154NZY2_DUFNO</name>
<dbReference type="SMART" id="SM00248">
    <property type="entry name" value="ANK"/>
    <property type="match status" value="3"/>
</dbReference>